<dbReference type="Gene3D" id="3.30.70.80">
    <property type="entry name" value="Peptidase S8 propeptide/proteinase inhibitor I9"/>
    <property type="match status" value="1"/>
</dbReference>
<comment type="caution">
    <text evidence="1">The sequence shown here is derived from an EMBL/GenBank/DDBJ whole genome shotgun (WGS) entry which is preliminary data.</text>
</comment>
<evidence type="ECO:0000313" key="2">
    <source>
        <dbReference type="Proteomes" id="UP000887226"/>
    </source>
</evidence>
<dbReference type="AlphaFoldDB" id="A0A9P7Z8Z1"/>
<sequence>MPAQIHIIECKSSEGMDRAKQVVEKKGGKITYTSIMPGKHEFHAEFPEDQISTLESNDDVKSVEISGDVSIN</sequence>
<dbReference type="SUPFAM" id="SSF54897">
    <property type="entry name" value="Protease propeptides/inhibitors"/>
    <property type="match status" value="1"/>
</dbReference>
<dbReference type="OrthoDB" id="5518345at2759"/>
<organism evidence="1 2">
    <name type="scientific">Calycina marina</name>
    <dbReference type="NCBI Taxonomy" id="1763456"/>
    <lineage>
        <taxon>Eukaryota</taxon>
        <taxon>Fungi</taxon>
        <taxon>Dikarya</taxon>
        <taxon>Ascomycota</taxon>
        <taxon>Pezizomycotina</taxon>
        <taxon>Leotiomycetes</taxon>
        <taxon>Helotiales</taxon>
        <taxon>Pezizellaceae</taxon>
        <taxon>Calycina</taxon>
    </lineage>
</organism>
<evidence type="ECO:0008006" key="3">
    <source>
        <dbReference type="Google" id="ProtNLM"/>
    </source>
</evidence>
<reference evidence="1" key="1">
    <citation type="journal article" date="2021" name="IMA Fungus">
        <title>Genomic characterization of three marine fungi, including Emericellopsis atlantica sp. nov. with signatures of a generalist lifestyle and marine biomass degradation.</title>
        <authorList>
            <person name="Hagestad O.C."/>
            <person name="Hou L."/>
            <person name="Andersen J.H."/>
            <person name="Hansen E.H."/>
            <person name="Altermark B."/>
            <person name="Li C."/>
            <person name="Kuhnert E."/>
            <person name="Cox R.J."/>
            <person name="Crous P.W."/>
            <person name="Spatafora J.W."/>
            <person name="Lail K."/>
            <person name="Amirebrahimi M."/>
            <person name="Lipzen A."/>
            <person name="Pangilinan J."/>
            <person name="Andreopoulos W."/>
            <person name="Hayes R.D."/>
            <person name="Ng V."/>
            <person name="Grigoriev I.V."/>
            <person name="Jackson S.A."/>
            <person name="Sutton T.D.S."/>
            <person name="Dobson A.D.W."/>
            <person name="Rama T."/>
        </authorList>
    </citation>
    <scope>NUCLEOTIDE SEQUENCE</scope>
    <source>
        <strain evidence="1">TRa3180A</strain>
    </source>
</reference>
<keyword evidence="2" id="KW-1185">Reference proteome</keyword>
<dbReference type="InterPro" id="IPR037045">
    <property type="entry name" value="S8pro/Inhibitor_I9_sf"/>
</dbReference>
<name>A0A9P7Z8Z1_9HELO</name>
<dbReference type="EMBL" id="MU253783">
    <property type="protein sequence ID" value="KAG9247068.1"/>
    <property type="molecule type" value="Genomic_DNA"/>
</dbReference>
<protein>
    <recommendedName>
        <fullName evidence="3">Inhibitor I9 domain-containing protein</fullName>
    </recommendedName>
</protein>
<gene>
    <name evidence="1" type="ORF">BJ878DRAFT_565228</name>
</gene>
<dbReference type="Proteomes" id="UP000887226">
    <property type="component" value="Unassembled WGS sequence"/>
</dbReference>
<evidence type="ECO:0000313" key="1">
    <source>
        <dbReference type="EMBL" id="KAG9247068.1"/>
    </source>
</evidence>
<proteinExistence type="predicted"/>
<accession>A0A9P7Z8Z1</accession>